<evidence type="ECO:0000313" key="3">
    <source>
        <dbReference type="Proteomes" id="UP000584931"/>
    </source>
</evidence>
<sequence>MAVAVGLSAGLVSDLIVFKREDHPGASFGLFVVPSVILGVVTVTWTRAVGVGLTAHVFVVLGHFLGARLTEHGQDSGEYGGWLALAFFLGPLLGYLGYLIRSRWKAPRAVATGFLVGLILCPFFFWQQGENYFAENMNSFTIAFDVLLMVMVLALCRGIVVRGVAVAVSVFLSWVVPVFPFLLLTLMVFIGGPE</sequence>
<feature type="transmembrane region" description="Helical" evidence="1">
    <location>
        <begin position="24"/>
        <end position="41"/>
    </location>
</feature>
<name>A0A7Y9X8L5_9ACTN</name>
<keyword evidence="1" id="KW-0472">Membrane</keyword>
<accession>A0A7Y9X8L5</accession>
<dbReference type="RefSeq" id="WP_179808773.1">
    <property type="nucleotide sequence ID" value="NZ_JACCHL010000001.1"/>
</dbReference>
<proteinExistence type="predicted"/>
<keyword evidence="1" id="KW-0812">Transmembrane</keyword>
<keyword evidence="1" id="KW-1133">Transmembrane helix</keyword>
<feature type="transmembrane region" description="Helical" evidence="1">
    <location>
        <begin position="109"/>
        <end position="126"/>
    </location>
</feature>
<feature type="transmembrane region" description="Helical" evidence="1">
    <location>
        <begin position="48"/>
        <end position="67"/>
    </location>
</feature>
<comment type="caution">
    <text evidence="2">The sequence shown here is derived from an EMBL/GenBank/DDBJ whole genome shotgun (WGS) entry which is preliminary data.</text>
</comment>
<evidence type="ECO:0000313" key="2">
    <source>
        <dbReference type="EMBL" id="NYH50427.1"/>
    </source>
</evidence>
<feature type="transmembrane region" description="Helical" evidence="1">
    <location>
        <begin position="79"/>
        <end position="100"/>
    </location>
</feature>
<dbReference type="InterPro" id="IPR045393">
    <property type="entry name" value="DUF6518"/>
</dbReference>
<feature type="transmembrane region" description="Helical" evidence="1">
    <location>
        <begin position="163"/>
        <end position="190"/>
    </location>
</feature>
<dbReference type="EMBL" id="JACCHL010000001">
    <property type="protein sequence ID" value="NYH50427.1"/>
    <property type="molecule type" value="Genomic_DNA"/>
</dbReference>
<evidence type="ECO:0000256" key="1">
    <source>
        <dbReference type="SAM" id="Phobius"/>
    </source>
</evidence>
<protein>
    <submittedName>
        <fullName evidence="2">Uncharacterized protein</fullName>
    </submittedName>
</protein>
<dbReference type="Pfam" id="PF20128">
    <property type="entry name" value="DUF6518"/>
    <property type="match status" value="1"/>
</dbReference>
<organism evidence="2 3">
    <name type="scientific">Nocardiopsis sinuspersici</name>
    <dbReference type="NCBI Taxonomy" id="501010"/>
    <lineage>
        <taxon>Bacteria</taxon>
        <taxon>Bacillati</taxon>
        <taxon>Actinomycetota</taxon>
        <taxon>Actinomycetes</taxon>
        <taxon>Streptosporangiales</taxon>
        <taxon>Nocardiopsidaceae</taxon>
        <taxon>Nocardiopsis</taxon>
    </lineage>
</organism>
<dbReference type="Proteomes" id="UP000584931">
    <property type="component" value="Unassembled WGS sequence"/>
</dbReference>
<feature type="transmembrane region" description="Helical" evidence="1">
    <location>
        <begin position="138"/>
        <end position="156"/>
    </location>
</feature>
<reference evidence="2 3" key="1">
    <citation type="submission" date="2020-07" db="EMBL/GenBank/DDBJ databases">
        <title>Sequencing the genomes of 1000 actinobacteria strains.</title>
        <authorList>
            <person name="Klenk H.-P."/>
        </authorList>
    </citation>
    <scope>NUCLEOTIDE SEQUENCE [LARGE SCALE GENOMIC DNA]</scope>
    <source>
        <strain evidence="2 3">DSM 45278</strain>
    </source>
</reference>
<dbReference type="AlphaFoldDB" id="A0A7Y9X8L5"/>
<gene>
    <name evidence="2" type="ORF">HNR06_000016</name>
</gene>